<evidence type="ECO:0000313" key="3">
    <source>
        <dbReference type="Proteomes" id="UP001175211"/>
    </source>
</evidence>
<dbReference type="AlphaFoldDB" id="A0AA39NP96"/>
<feature type="chain" id="PRO_5041454599" description="Secreted protein" evidence="1">
    <location>
        <begin position="19"/>
        <end position="71"/>
    </location>
</feature>
<sequence length="71" mass="8032">MLWVRLVTVLATVYEASSRTRTSAVRLETVFAQMYALVRAYVNMKISADSISSLCRDISLLVCLWKNLSCL</sequence>
<dbReference type="RefSeq" id="XP_060339099.1">
    <property type="nucleotide sequence ID" value="XM_060481311.1"/>
</dbReference>
<evidence type="ECO:0008006" key="4">
    <source>
        <dbReference type="Google" id="ProtNLM"/>
    </source>
</evidence>
<name>A0AA39NP96_ARMTA</name>
<feature type="signal peptide" evidence="1">
    <location>
        <begin position="1"/>
        <end position="18"/>
    </location>
</feature>
<evidence type="ECO:0000313" key="2">
    <source>
        <dbReference type="EMBL" id="KAK0469306.1"/>
    </source>
</evidence>
<keyword evidence="1" id="KW-0732">Signal</keyword>
<protein>
    <recommendedName>
        <fullName evidence="4">Secreted protein</fullName>
    </recommendedName>
</protein>
<reference evidence="2" key="1">
    <citation type="submission" date="2023-06" db="EMBL/GenBank/DDBJ databases">
        <authorList>
            <consortium name="Lawrence Berkeley National Laboratory"/>
            <person name="Ahrendt S."/>
            <person name="Sahu N."/>
            <person name="Indic B."/>
            <person name="Wong-Bajracharya J."/>
            <person name="Merenyi Z."/>
            <person name="Ke H.-M."/>
            <person name="Monk M."/>
            <person name="Kocsube S."/>
            <person name="Drula E."/>
            <person name="Lipzen A."/>
            <person name="Balint B."/>
            <person name="Henrissat B."/>
            <person name="Andreopoulos B."/>
            <person name="Martin F.M."/>
            <person name="Harder C.B."/>
            <person name="Rigling D."/>
            <person name="Ford K.L."/>
            <person name="Foster G.D."/>
            <person name="Pangilinan J."/>
            <person name="Papanicolaou A."/>
            <person name="Barry K."/>
            <person name="LaButti K."/>
            <person name="Viragh M."/>
            <person name="Koriabine M."/>
            <person name="Yan M."/>
            <person name="Riley R."/>
            <person name="Champramary S."/>
            <person name="Plett K.L."/>
            <person name="Tsai I.J."/>
            <person name="Slot J."/>
            <person name="Sipos G."/>
            <person name="Plett J."/>
            <person name="Nagy L.G."/>
            <person name="Grigoriev I.V."/>
        </authorList>
    </citation>
    <scope>NUCLEOTIDE SEQUENCE</scope>
    <source>
        <strain evidence="2">CCBAS 213</strain>
    </source>
</reference>
<dbReference type="Proteomes" id="UP001175211">
    <property type="component" value="Unassembled WGS sequence"/>
</dbReference>
<dbReference type="EMBL" id="JAUEPS010000001">
    <property type="protein sequence ID" value="KAK0469306.1"/>
    <property type="molecule type" value="Genomic_DNA"/>
</dbReference>
<organism evidence="2 3">
    <name type="scientific">Armillaria tabescens</name>
    <name type="common">Ringless honey mushroom</name>
    <name type="synonym">Agaricus tabescens</name>
    <dbReference type="NCBI Taxonomy" id="1929756"/>
    <lineage>
        <taxon>Eukaryota</taxon>
        <taxon>Fungi</taxon>
        <taxon>Dikarya</taxon>
        <taxon>Basidiomycota</taxon>
        <taxon>Agaricomycotina</taxon>
        <taxon>Agaricomycetes</taxon>
        <taxon>Agaricomycetidae</taxon>
        <taxon>Agaricales</taxon>
        <taxon>Marasmiineae</taxon>
        <taxon>Physalacriaceae</taxon>
        <taxon>Desarmillaria</taxon>
    </lineage>
</organism>
<dbReference type="GeneID" id="85364859"/>
<gene>
    <name evidence="2" type="ORF">EV420DRAFT_22944</name>
</gene>
<keyword evidence="3" id="KW-1185">Reference proteome</keyword>
<proteinExistence type="predicted"/>
<comment type="caution">
    <text evidence="2">The sequence shown here is derived from an EMBL/GenBank/DDBJ whole genome shotgun (WGS) entry which is preliminary data.</text>
</comment>
<accession>A0AA39NP96</accession>
<evidence type="ECO:0000256" key="1">
    <source>
        <dbReference type="SAM" id="SignalP"/>
    </source>
</evidence>